<evidence type="ECO:0000313" key="2">
    <source>
        <dbReference type="Proteomes" id="UP001279734"/>
    </source>
</evidence>
<dbReference type="InterPro" id="IPR036691">
    <property type="entry name" value="Endo/exonu/phosph_ase_sf"/>
</dbReference>
<evidence type="ECO:0000313" key="1">
    <source>
        <dbReference type="EMBL" id="GMH21350.1"/>
    </source>
</evidence>
<dbReference type="Proteomes" id="UP001279734">
    <property type="component" value="Unassembled WGS sequence"/>
</dbReference>
<dbReference type="SUPFAM" id="SSF56219">
    <property type="entry name" value="DNase I-like"/>
    <property type="match status" value="1"/>
</dbReference>
<accession>A0AAD3T0T1</accession>
<gene>
    <name evidence="1" type="ORF">Nepgr_023192</name>
</gene>
<dbReference type="PANTHER" id="PTHR33710">
    <property type="entry name" value="BNAC02G09200D PROTEIN"/>
    <property type="match status" value="1"/>
</dbReference>
<dbReference type="AlphaFoldDB" id="A0AAD3T0T1"/>
<reference evidence="1" key="1">
    <citation type="submission" date="2023-05" db="EMBL/GenBank/DDBJ databases">
        <title>Nepenthes gracilis genome sequencing.</title>
        <authorList>
            <person name="Fukushima K."/>
        </authorList>
    </citation>
    <scope>NUCLEOTIDE SEQUENCE</scope>
    <source>
        <strain evidence="1">SING2019-196</strain>
    </source>
</reference>
<dbReference type="Gene3D" id="3.60.10.10">
    <property type="entry name" value="Endonuclease/exonuclease/phosphatase"/>
    <property type="match status" value="1"/>
</dbReference>
<comment type="caution">
    <text evidence="1">The sequence shown here is derived from an EMBL/GenBank/DDBJ whole genome shotgun (WGS) entry which is preliminary data.</text>
</comment>
<protein>
    <submittedName>
        <fullName evidence="1">Uncharacterized protein</fullName>
    </submittedName>
</protein>
<proteinExistence type="predicted"/>
<keyword evidence="2" id="KW-1185">Reference proteome</keyword>
<dbReference type="PANTHER" id="PTHR33710:SF71">
    <property type="entry name" value="ENDONUCLEASE_EXONUCLEASE_PHOSPHATASE DOMAIN-CONTAINING PROTEIN"/>
    <property type="match status" value="1"/>
</dbReference>
<organism evidence="1 2">
    <name type="scientific">Nepenthes gracilis</name>
    <name type="common">Slender pitcher plant</name>
    <dbReference type="NCBI Taxonomy" id="150966"/>
    <lineage>
        <taxon>Eukaryota</taxon>
        <taxon>Viridiplantae</taxon>
        <taxon>Streptophyta</taxon>
        <taxon>Embryophyta</taxon>
        <taxon>Tracheophyta</taxon>
        <taxon>Spermatophyta</taxon>
        <taxon>Magnoliopsida</taxon>
        <taxon>eudicotyledons</taxon>
        <taxon>Gunneridae</taxon>
        <taxon>Pentapetalae</taxon>
        <taxon>Caryophyllales</taxon>
        <taxon>Nepenthaceae</taxon>
        <taxon>Nepenthes</taxon>
    </lineage>
</organism>
<dbReference type="EMBL" id="BSYO01000023">
    <property type="protein sequence ID" value="GMH21350.1"/>
    <property type="molecule type" value="Genomic_DNA"/>
</dbReference>
<name>A0AAD3T0T1_NEPGR</name>
<sequence length="514" mass="58034">MNNIACWTVRGLNGSIKAHEVNNLISSHRCCIVGLVETMVAEKNSLAISTRIRPNWSWVINYSSCSGGRIWVGWDPNLVSCTIISSEEQVIHLEALLLEDNIPYILSFIYGANSISSHRLLWDSLRAVSNHSGDLPWAALGDFNPIRSPFEALGGIWHNNSLIDFDSCLRDCDLNDVCHEGMHYTWNDGRDASLRIYRKLNRVVANGCWFDKFRRAKALFPPPRLSDHSPCILIPTGDPPRKHGFFRFNNFLTKSPKFLSLVTDAWMDDINGSPMFRLVSRLKNVKKSLKMLNVHEGDVHEEVTRARERLDAIQNHTPSNLGSLLEERSCRDPYHAALAMEADLMKQKAKIRWLKEGDQCNKFFFKTVNGNNNKNRIISLLGQGGNPTIGALNVQNLIVDHFSRALGTGRTYGSADADRLRPYILHTVPESLMDPLVGPLSDEEIHNGIFSIGDYRAPRPDGFSSHFFKESWDIIGSSVCEAIHDFFQSWKASQTNEFDDYQPYPQNPVSSAGF</sequence>